<keyword evidence="3" id="KW-0503">Monooxygenase</keyword>
<evidence type="ECO:0000256" key="2">
    <source>
        <dbReference type="SAM" id="MobiDB-lite"/>
    </source>
</evidence>
<dbReference type="OrthoDB" id="74360at2759"/>
<feature type="region of interest" description="Disordered" evidence="2">
    <location>
        <begin position="176"/>
        <end position="204"/>
    </location>
</feature>
<dbReference type="PANTHER" id="PTHR43539:SF24">
    <property type="entry name" value="FAD_NAD(P)-BINDING DOMAIN-CONTAINING PROTEIN-RELATED"/>
    <property type="match status" value="1"/>
</dbReference>
<organism evidence="3 4">
    <name type="scientific">Cyphellophora attinorum</name>
    <dbReference type="NCBI Taxonomy" id="1664694"/>
    <lineage>
        <taxon>Eukaryota</taxon>
        <taxon>Fungi</taxon>
        <taxon>Dikarya</taxon>
        <taxon>Ascomycota</taxon>
        <taxon>Pezizomycotina</taxon>
        <taxon>Eurotiomycetes</taxon>
        <taxon>Chaetothyriomycetidae</taxon>
        <taxon>Chaetothyriales</taxon>
        <taxon>Cyphellophoraceae</taxon>
        <taxon>Cyphellophora</taxon>
    </lineage>
</organism>
<keyword evidence="3" id="KW-0670">Pyruvate</keyword>
<keyword evidence="4" id="KW-1185">Reference proteome</keyword>
<feature type="compositionally biased region" description="Polar residues" evidence="2">
    <location>
        <begin position="182"/>
        <end position="191"/>
    </location>
</feature>
<dbReference type="PANTHER" id="PTHR43539">
    <property type="entry name" value="FLAVIN-BINDING MONOOXYGENASE-LIKE PROTEIN (AFU_ORTHOLOGUE AFUA_4G09220)"/>
    <property type="match status" value="1"/>
</dbReference>
<dbReference type="PRINTS" id="PR00411">
    <property type="entry name" value="PNDRDTASEI"/>
</dbReference>
<dbReference type="InterPro" id="IPR050982">
    <property type="entry name" value="Auxin_biosynth/cation_transpt"/>
</dbReference>
<name>A0A0N1HNE5_9EURO</name>
<dbReference type="Pfam" id="PF13738">
    <property type="entry name" value="Pyr_redox_3"/>
    <property type="match status" value="1"/>
</dbReference>
<accession>A0A0N1HNE5</accession>
<dbReference type="GeneID" id="28736770"/>
<proteinExistence type="predicted"/>
<reference evidence="3 4" key="1">
    <citation type="submission" date="2015-06" db="EMBL/GenBank/DDBJ databases">
        <title>Draft genome of the ant-associated black yeast Phialophora attae CBS 131958.</title>
        <authorList>
            <person name="Moreno L.F."/>
            <person name="Stielow B.J."/>
            <person name="de Hoog S."/>
            <person name="Vicente V.A."/>
            <person name="Weiss V.A."/>
            <person name="de Vries M."/>
            <person name="Cruz L.M."/>
            <person name="Souza E.M."/>
        </authorList>
    </citation>
    <scope>NUCLEOTIDE SEQUENCE [LARGE SCALE GENOMIC DNA]</scope>
    <source>
        <strain evidence="3 4">CBS 131958</strain>
    </source>
</reference>
<dbReference type="InterPro" id="IPR036188">
    <property type="entry name" value="FAD/NAD-bd_sf"/>
</dbReference>
<evidence type="ECO:0000313" key="3">
    <source>
        <dbReference type="EMBL" id="KPI39014.1"/>
    </source>
</evidence>
<gene>
    <name evidence="3" type="ORF">AB675_4732</name>
</gene>
<feature type="compositionally biased region" description="Basic and acidic residues" evidence="2">
    <location>
        <begin position="192"/>
        <end position="204"/>
    </location>
</feature>
<dbReference type="Gene3D" id="3.50.50.60">
    <property type="entry name" value="FAD/NAD(P)-binding domain"/>
    <property type="match status" value="1"/>
</dbReference>
<dbReference type="SUPFAM" id="SSF51905">
    <property type="entry name" value="FAD/NAD(P)-binding domain"/>
    <property type="match status" value="2"/>
</dbReference>
<dbReference type="GO" id="GO:0050660">
    <property type="term" value="F:flavin adenine dinucleotide binding"/>
    <property type="evidence" value="ECO:0007669"/>
    <property type="project" value="TreeGrafter"/>
</dbReference>
<dbReference type="Proteomes" id="UP000038010">
    <property type="component" value="Unassembled WGS sequence"/>
</dbReference>
<protein>
    <submittedName>
        <fullName evidence="3">Putative indole-3-pyruvate monooxygenase YUCCA4</fullName>
    </submittedName>
</protein>
<dbReference type="VEuPathDB" id="FungiDB:AB675_4732"/>
<dbReference type="GO" id="GO:0004497">
    <property type="term" value="F:monooxygenase activity"/>
    <property type="evidence" value="ECO:0007669"/>
    <property type="project" value="UniProtKB-KW"/>
</dbReference>
<keyword evidence="1" id="KW-0560">Oxidoreductase</keyword>
<comment type="caution">
    <text evidence="3">The sequence shown here is derived from an EMBL/GenBank/DDBJ whole genome shotgun (WGS) entry which is preliminary data.</text>
</comment>
<dbReference type="RefSeq" id="XP_017998977.1">
    <property type="nucleotide sequence ID" value="XM_018144891.1"/>
</dbReference>
<sequence length="648" mass="71859">MEPHAPPMASIPPLTLADGLDKTDVDANEVASLWLKRLQKAFDANYFANLDALFLDECWWRDQIALSWDTRAAHGLVDLRKYLSASDHGLTRLQPMKSGGLKPVLLDNGGLVWIQTGFTFIAKYGVGEGILHLVNVAKDQWKAWLVLTQLQRLHEEGHPDWDINVNGIAASALKEPVPPGMNGTTNNSSATHHTDANDNGDHTKHEPDYQVIIIGAGQSGLALAAHLKNRGITYLIIDKQTRIGDSWRARYKTITSHTPTYTDHYPFLRFPEDYPKWLNQEKITNWQEGYARIMELNLRLGTEVTHVDFDDANKKYTLSLGYGCLSQQHTKPKALTCRHLVLCTGMFSTNPITPAFPSQSSFKGQIYHAKYHKSATTIHDLANKKIAIIGAGTSAHDIAEDFAANGPVGSITMIQRGAIFAVSRPSMERHLTGMWDSSSPSGLSTAEADLLSHSFPFPVLRTMSIGQTMQMCAEEKDTLDKLAARGMRLKRGETGEGMIDHQFIKGGHFYIDQGAWRHLVEGAIKVASCDGGVEDIDERGVVLADGRVIQADVVILATGYERCWTYVRDLLGEETLDRVSGGVSKDGGKKDFGGLDEESERVGWWRPTGQKGLWYMTGSFLLVRQFSALVALQIDAVERGLNERYWSS</sequence>
<evidence type="ECO:0000313" key="4">
    <source>
        <dbReference type="Proteomes" id="UP000038010"/>
    </source>
</evidence>
<dbReference type="EMBL" id="LFJN01000016">
    <property type="protein sequence ID" value="KPI39014.1"/>
    <property type="molecule type" value="Genomic_DNA"/>
</dbReference>
<evidence type="ECO:0000256" key="1">
    <source>
        <dbReference type="ARBA" id="ARBA00023002"/>
    </source>
</evidence>
<dbReference type="AlphaFoldDB" id="A0A0N1HNE5"/>